<feature type="region of interest" description="Disordered" evidence="1">
    <location>
        <begin position="29"/>
        <end position="101"/>
    </location>
</feature>
<evidence type="ECO:0000313" key="3">
    <source>
        <dbReference type="Proteomes" id="UP000729402"/>
    </source>
</evidence>
<sequence length="101" mass="11036">MPRVKECLTGAHSSLGQWYDWKKIKKMEDLSSPAPSATAARRSGASPRCHRPGAPQPRRAASDLEARRPVSQTADLALPPPLQLHLTNLRPPQSSSVMCVK</sequence>
<reference evidence="2" key="1">
    <citation type="journal article" date="2021" name="bioRxiv">
        <title>Whole Genome Assembly and Annotation of Northern Wild Rice, Zizania palustris L., Supports a Whole Genome Duplication in the Zizania Genus.</title>
        <authorList>
            <person name="Haas M."/>
            <person name="Kono T."/>
            <person name="Macchietto M."/>
            <person name="Millas R."/>
            <person name="McGilp L."/>
            <person name="Shao M."/>
            <person name="Duquette J."/>
            <person name="Hirsch C.N."/>
            <person name="Kimball J."/>
        </authorList>
    </citation>
    <scope>NUCLEOTIDE SEQUENCE</scope>
    <source>
        <tissue evidence="2">Fresh leaf tissue</tissue>
    </source>
</reference>
<feature type="compositionally biased region" description="Polar residues" evidence="1">
    <location>
        <begin position="90"/>
        <end position="101"/>
    </location>
</feature>
<dbReference type="EMBL" id="JAAALK010000283">
    <property type="protein sequence ID" value="KAG8074287.1"/>
    <property type="molecule type" value="Genomic_DNA"/>
</dbReference>
<gene>
    <name evidence="2" type="ORF">GUJ93_ZPchr0006g44075</name>
</gene>
<comment type="caution">
    <text evidence="2">The sequence shown here is derived from an EMBL/GenBank/DDBJ whole genome shotgun (WGS) entry which is preliminary data.</text>
</comment>
<protein>
    <submittedName>
        <fullName evidence="2">Uncharacterized protein</fullName>
    </submittedName>
</protein>
<dbReference type="Proteomes" id="UP000729402">
    <property type="component" value="Unassembled WGS sequence"/>
</dbReference>
<proteinExistence type="predicted"/>
<dbReference type="AlphaFoldDB" id="A0A8J5SZW4"/>
<organism evidence="2 3">
    <name type="scientific">Zizania palustris</name>
    <name type="common">Northern wild rice</name>
    <dbReference type="NCBI Taxonomy" id="103762"/>
    <lineage>
        <taxon>Eukaryota</taxon>
        <taxon>Viridiplantae</taxon>
        <taxon>Streptophyta</taxon>
        <taxon>Embryophyta</taxon>
        <taxon>Tracheophyta</taxon>
        <taxon>Spermatophyta</taxon>
        <taxon>Magnoliopsida</taxon>
        <taxon>Liliopsida</taxon>
        <taxon>Poales</taxon>
        <taxon>Poaceae</taxon>
        <taxon>BOP clade</taxon>
        <taxon>Oryzoideae</taxon>
        <taxon>Oryzeae</taxon>
        <taxon>Zizaniinae</taxon>
        <taxon>Zizania</taxon>
    </lineage>
</organism>
<keyword evidence="3" id="KW-1185">Reference proteome</keyword>
<evidence type="ECO:0000256" key="1">
    <source>
        <dbReference type="SAM" id="MobiDB-lite"/>
    </source>
</evidence>
<reference evidence="2" key="2">
    <citation type="submission" date="2021-02" db="EMBL/GenBank/DDBJ databases">
        <authorList>
            <person name="Kimball J.A."/>
            <person name="Haas M.W."/>
            <person name="Macchietto M."/>
            <person name="Kono T."/>
            <person name="Duquette J."/>
            <person name="Shao M."/>
        </authorList>
    </citation>
    <scope>NUCLEOTIDE SEQUENCE</scope>
    <source>
        <tissue evidence="2">Fresh leaf tissue</tissue>
    </source>
</reference>
<accession>A0A8J5SZW4</accession>
<feature type="compositionally biased region" description="Low complexity" evidence="1">
    <location>
        <begin position="31"/>
        <end position="47"/>
    </location>
</feature>
<name>A0A8J5SZW4_ZIZPA</name>
<evidence type="ECO:0000313" key="2">
    <source>
        <dbReference type="EMBL" id="KAG8074287.1"/>
    </source>
</evidence>